<evidence type="ECO:0000259" key="2">
    <source>
        <dbReference type="Pfam" id="PF23055"/>
    </source>
</evidence>
<protein>
    <recommendedName>
        <fullName evidence="2">DUF7041 domain-containing protein</fullName>
    </recommendedName>
</protein>
<feature type="domain" description="DUF7041" evidence="2">
    <location>
        <begin position="61"/>
        <end position="134"/>
    </location>
</feature>
<reference evidence="3" key="2">
    <citation type="submission" date="2021-09" db="EMBL/GenBank/DDBJ databases">
        <authorList>
            <person name="Jia N."/>
            <person name="Wang J."/>
            <person name="Shi W."/>
            <person name="Du L."/>
            <person name="Sun Y."/>
            <person name="Zhan W."/>
            <person name="Jiang J."/>
            <person name="Wang Q."/>
            <person name="Zhang B."/>
            <person name="Ji P."/>
            <person name="Sakyi L.B."/>
            <person name="Cui X."/>
            <person name="Yuan T."/>
            <person name="Jiang B."/>
            <person name="Yang W."/>
            <person name="Lam T.T.-Y."/>
            <person name="Chang Q."/>
            <person name="Ding S."/>
            <person name="Wang X."/>
            <person name="Zhu J."/>
            <person name="Ruan X."/>
            <person name="Zhao L."/>
            <person name="Wei J."/>
            <person name="Que T."/>
            <person name="Du C."/>
            <person name="Cheng J."/>
            <person name="Dai P."/>
            <person name="Han X."/>
            <person name="Huang E."/>
            <person name="Gao Y."/>
            <person name="Liu J."/>
            <person name="Shao H."/>
            <person name="Ye R."/>
            <person name="Li L."/>
            <person name="Wei W."/>
            <person name="Wang X."/>
            <person name="Wang C."/>
            <person name="Huo Q."/>
            <person name="Li W."/>
            <person name="Guo W."/>
            <person name="Chen H."/>
            <person name="Chen S."/>
            <person name="Zhou L."/>
            <person name="Zhou L."/>
            <person name="Ni X."/>
            <person name="Tian J."/>
            <person name="Zhou Y."/>
            <person name="Sheng Y."/>
            <person name="Liu T."/>
            <person name="Pan Y."/>
            <person name="Xia L."/>
            <person name="Li J."/>
            <person name="Zhao F."/>
            <person name="Cao W."/>
        </authorList>
    </citation>
    <scope>NUCLEOTIDE SEQUENCE</scope>
    <source>
        <strain evidence="3">Rmic-2018</strain>
        <tissue evidence="3">Larvae</tissue>
    </source>
</reference>
<comment type="caution">
    <text evidence="3">The sequence shown here is derived from an EMBL/GenBank/DDBJ whole genome shotgun (WGS) entry which is preliminary data.</text>
</comment>
<dbReference type="Pfam" id="PF23055">
    <property type="entry name" value="DUF7041"/>
    <property type="match status" value="1"/>
</dbReference>
<gene>
    <name evidence="3" type="ORF">HPB51_011267</name>
</gene>
<proteinExistence type="predicted"/>
<evidence type="ECO:0000313" key="4">
    <source>
        <dbReference type="Proteomes" id="UP000821866"/>
    </source>
</evidence>
<organism evidence="3 4">
    <name type="scientific">Rhipicephalus microplus</name>
    <name type="common">Cattle tick</name>
    <name type="synonym">Boophilus microplus</name>
    <dbReference type="NCBI Taxonomy" id="6941"/>
    <lineage>
        <taxon>Eukaryota</taxon>
        <taxon>Metazoa</taxon>
        <taxon>Ecdysozoa</taxon>
        <taxon>Arthropoda</taxon>
        <taxon>Chelicerata</taxon>
        <taxon>Arachnida</taxon>
        <taxon>Acari</taxon>
        <taxon>Parasitiformes</taxon>
        <taxon>Ixodida</taxon>
        <taxon>Ixodoidea</taxon>
        <taxon>Ixodidae</taxon>
        <taxon>Rhipicephalinae</taxon>
        <taxon>Rhipicephalus</taxon>
        <taxon>Boophilus</taxon>
    </lineage>
</organism>
<dbReference type="Proteomes" id="UP000821866">
    <property type="component" value="Chromosome 6"/>
</dbReference>
<dbReference type="AlphaFoldDB" id="A0A9J6DMF0"/>
<accession>A0A9J6DMF0</accession>
<sequence length="190" mass="21407">MILCISGHRREGNLCPIKQRHVKSGQPPASNIRKPQPTRRTPRPTELLRLFRTLSDFHSSGNPSAWFIQAEARFELSRITSQTRKYFLVLDVRPATVIDEVSDFEHSLAQALPESPYDLIKAAILDRTAPDRNARGCNSYPQSNNSAIDGQGSSCVYSLIFSDHALPPQIAHFSVSYSFDARPPKSKWSW</sequence>
<reference evidence="3" key="1">
    <citation type="journal article" date="2020" name="Cell">
        <title>Large-Scale Comparative Analyses of Tick Genomes Elucidate Their Genetic Diversity and Vector Capacities.</title>
        <authorList>
            <consortium name="Tick Genome and Microbiome Consortium (TIGMIC)"/>
            <person name="Jia N."/>
            <person name="Wang J."/>
            <person name="Shi W."/>
            <person name="Du L."/>
            <person name="Sun Y."/>
            <person name="Zhan W."/>
            <person name="Jiang J.F."/>
            <person name="Wang Q."/>
            <person name="Zhang B."/>
            <person name="Ji P."/>
            <person name="Bell-Sakyi L."/>
            <person name="Cui X.M."/>
            <person name="Yuan T.T."/>
            <person name="Jiang B.G."/>
            <person name="Yang W.F."/>
            <person name="Lam T.T."/>
            <person name="Chang Q.C."/>
            <person name="Ding S.J."/>
            <person name="Wang X.J."/>
            <person name="Zhu J.G."/>
            <person name="Ruan X.D."/>
            <person name="Zhao L."/>
            <person name="Wei J.T."/>
            <person name="Ye R.Z."/>
            <person name="Que T.C."/>
            <person name="Du C.H."/>
            <person name="Zhou Y.H."/>
            <person name="Cheng J.X."/>
            <person name="Dai P.F."/>
            <person name="Guo W.B."/>
            <person name="Han X.H."/>
            <person name="Huang E.J."/>
            <person name="Li L.F."/>
            <person name="Wei W."/>
            <person name="Gao Y.C."/>
            <person name="Liu J.Z."/>
            <person name="Shao H.Z."/>
            <person name="Wang X."/>
            <person name="Wang C.C."/>
            <person name="Yang T.C."/>
            <person name="Huo Q.B."/>
            <person name="Li W."/>
            <person name="Chen H.Y."/>
            <person name="Chen S.E."/>
            <person name="Zhou L.G."/>
            <person name="Ni X.B."/>
            <person name="Tian J.H."/>
            <person name="Sheng Y."/>
            <person name="Liu T."/>
            <person name="Pan Y.S."/>
            <person name="Xia L.Y."/>
            <person name="Li J."/>
            <person name="Zhao F."/>
            <person name="Cao W.C."/>
        </authorList>
    </citation>
    <scope>NUCLEOTIDE SEQUENCE</scope>
    <source>
        <strain evidence="3">Rmic-2018</strain>
    </source>
</reference>
<keyword evidence="4" id="KW-1185">Reference proteome</keyword>
<feature type="region of interest" description="Disordered" evidence="1">
    <location>
        <begin position="19"/>
        <end position="42"/>
    </location>
</feature>
<evidence type="ECO:0000313" key="3">
    <source>
        <dbReference type="EMBL" id="KAH8023153.1"/>
    </source>
</evidence>
<name>A0A9J6DMF0_RHIMP</name>
<dbReference type="InterPro" id="IPR055469">
    <property type="entry name" value="DUF7041"/>
</dbReference>
<dbReference type="EMBL" id="JABSTU010000008">
    <property type="protein sequence ID" value="KAH8023153.1"/>
    <property type="molecule type" value="Genomic_DNA"/>
</dbReference>
<evidence type="ECO:0000256" key="1">
    <source>
        <dbReference type="SAM" id="MobiDB-lite"/>
    </source>
</evidence>